<feature type="compositionally biased region" description="Polar residues" evidence="9">
    <location>
        <begin position="16"/>
        <end position="31"/>
    </location>
</feature>
<dbReference type="Pfam" id="PF13639">
    <property type="entry name" value="zf-RING_2"/>
    <property type="match status" value="1"/>
</dbReference>
<evidence type="ECO:0000256" key="6">
    <source>
        <dbReference type="ARBA" id="ARBA00022989"/>
    </source>
</evidence>
<feature type="domain" description="RING-type" evidence="10">
    <location>
        <begin position="44"/>
        <end position="88"/>
    </location>
</feature>
<accession>A0ABD2HT10</accession>
<feature type="compositionally biased region" description="Acidic residues" evidence="9">
    <location>
        <begin position="108"/>
        <end position="135"/>
    </location>
</feature>
<dbReference type="Gene3D" id="3.30.40.10">
    <property type="entry name" value="Zinc/RING finger domain, C3HC4 (zinc finger)"/>
    <property type="match status" value="1"/>
</dbReference>
<evidence type="ECO:0000259" key="10">
    <source>
        <dbReference type="PROSITE" id="PS50089"/>
    </source>
</evidence>
<evidence type="ECO:0000313" key="12">
    <source>
        <dbReference type="Proteomes" id="UP001620645"/>
    </source>
</evidence>
<keyword evidence="2" id="KW-0812">Transmembrane</keyword>
<keyword evidence="3" id="KW-0479">Metal-binding</keyword>
<evidence type="ECO:0000313" key="11">
    <source>
        <dbReference type="EMBL" id="KAL3071444.1"/>
    </source>
</evidence>
<evidence type="ECO:0000256" key="1">
    <source>
        <dbReference type="ARBA" id="ARBA00004370"/>
    </source>
</evidence>
<dbReference type="InterPro" id="IPR001841">
    <property type="entry name" value="Znf_RING"/>
</dbReference>
<sequence>MSNTAPNIKAKHLITKNETNSQNAETSDKTASSSSPNNKSEENCSICLGSIANDDNSSLKTLLNCNHGFHQSCIDQWLQIKKLCPVCRGEVNKQDQVGTDHSQHNNGEEDMEEENINNDDDNSLNEIAEESDETDEPLRGIGISQFPLLKEKEENIVLEGRKKSKKGRSKRQVRS</sequence>
<dbReference type="EMBL" id="JBICCN010000391">
    <property type="protein sequence ID" value="KAL3071444.1"/>
    <property type="molecule type" value="Genomic_DNA"/>
</dbReference>
<dbReference type="PROSITE" id="PS50089">
    <property type="entry name" value="ZF_RING_2"/>
    <property type="match status" value="1"/>
</dbReference>
<feature type="compositionally biased region" description="Basic residues" evidence="9">
    <location>
        <begin position="162"/>
        <end position="175"/>
    </location>
</feature>
<keyword evidence="4 8" id="KW-0863">Zinc-finger</keyword>
<dbReference type="SUPFAM" id="SSF57850">
    <property type="entry name" value="RING/U-box"/>
    <property type="match status" value="1"/>
</dbReference>
<dbReference type="SMART" id="SM00184">
    <property type="entry name" value="RING"/>
    <property type="match status" value="1"/>
</dbReference>
<feature type="region of interest" description="Disordered" evidence="9">
    <location>
        <begin position="95"/>
        <end position="175"/>
    </location>
</feature>
<dbReference type="PANTHER" id="PTHR46539:SF1">
    <property type="entry name" value="E3 UBIQUITIN-PROTEIN LIGASE ATL42"/>
    <property type="match status" value="1"/>
</dbReference>
<keyword evidence="12" id="KW-1185">Reference proteome</keyword>
<dbReference type="Proteomes" id="UP001620645">
    <property type="component" value="Unassembled WGS sequence"/>
</dbReference>
<evidence type="ECO:0000256" key="4">
    <source>
        <dbReference type="ARBA" id="ARBA00022771"/>
    </source>
</evidence>
<dbReference type="GO" id="GO:0008270">
    <property type="term" value="F:zinc ion binding"/>
    <property type="evidence" value="ECO:0007669"/>
    <property type="project" value="UniProtKB-KW"/>
</dbReference>
<evidence type="ECO:0000256" key="8">
    <source>
        <dbReference type="PROSITE-ProRule" id="PRU00175"/>
    </source>
</evidence>
<organism evidence="11 12">
    <name type="scientific">Heterodera schachtii</name>
    <name type="common">Sugarbeet cyst nematode worm</name>
    <name type="synonym">Tylenchus schachtii</name>
    <dbReference type="NCBI Taxonomy" id="97005"/>
    <lineage>
        <taxon>Eukaryota</taxon>
        <taxon>Metazoa</taxon>
        <taxon>Ecdysozoa</taxon>
        <taxon>Nematoda</taxon>
        <taxon>Chromadorea</taxon>
        <taxon>Rhabditida</taxon>
        <taxon>Tylenchina</taxon>
        <taxon>Tylenchomorpha</taxon>
        <taxon>Tylenchoidea</taxon>
        <taxon>Heteroderidae</taxon>
        <taxon>Heteroderinae</taxon>
        <taxon>Heterodera</taxon>
    </lineage>
</organism>
<keyword evidence="7" id="KW-0472">Membrane</keyword>
<proteinExistence type="predicted"/>
<comment type="subcellular location">
    <subcellularLocation>
        <location evidence="1">Membrane</location>
    </subcellularLocation>
</comment>
<dbReference type="InterPro" id="IPR013083">
    <property type="entry name" value="Znf_RING/FYVE/PHD"/>
</dbReference>
<name>A0ABD2HT10_HETSC</name>
<dbReference type="PANTHER" id="PTHR46539">
    <property type="entry name" value="E3 UBIQUITIN-PROTEIN LIGASE ATL42"/>
    <property type="match status" value="1"/>
</dbReference>
<keyword evidence="5" id="KW-0862">Zinc</keyword>
<protein>
    <recommendedName>
        <fullName evidence="10">RING-type domain-containing protein</fullName>
    </recommendedName>
</protein>
<evidence type="ECO:0000256" key="2">
    <source>
        <dbReference type="ARBA" id="ARBA00022692"/>
    </source>
</evidence>
<evidence type="ECO:0000256" key="5">
    <source>
        <dbReference type="ARBA" id="ARBA00022833"/>
    </source>
</evidence>
<feature type="region of interest" description="Disordered" evidence="9">
    <location>
        <begin position="1"/>
        <end position="40"/>
    </location>
</feature>
<keyword evidence="6" id="KW-1133">Transmembrane helix</keyword>
<dbReference type="AlphaFoldDB" id="A0ABD2HT10"/>
<evidence type="ECO:0000256" key="9">
    <source>
        <dbReference type="SAM" id="MobiDB-lite"/>
    </source>
</evidence>
<evidence type="ECO:0000256" key="3">
    <source>
        <dbReference type="ARBA" id="ARBA00022723"/>
    </source>
</evidence>
<reference evidence="11 12" key="1">
    <citation type="submission" date="2024-10" db="EMBL/GenBank/DDBJ databases">
        <authorList>
            <person name="Kim D."/>
        </authorList>
    </citation>
    <scope>NUCLEOTIDE SEQUENCE [LARGE SCALE GENOMIC DNA]</scope>
    <source>
        <strain evidence="11">Taebaek</strain>
    </source>
</reference>
<comment type="caution">
    <text evidence="11">The sequence shown here is derived from an EMBL/GenBank/DDBJ whole genome shotgun (WGS) entry which is preliminary data.</text>
</comment>
<gene>
    <name evidence="11" type="ORF">niasHS_016728</name>
</gene>
<evidence type="ECO:0000256" key="7">
    <source>
        <dbReference type="ARBA" id="ARBA00023136"/>
    </source>
</evidence>
<feature type="compositionally biased region" description="Basic and acidic residues" evidence="9">
    <location>
        <begin position="149"/>
        <end position="161"/>
    </location>
</feature>
<dbReference type="GO" id="GO:0016020">
    <property type="term" value="C:membrane"/>
    <property type="evidence" value="ECO:0007669"/>
    <property type="project" value="UniProtKB-SubCell"/>
</dbReference>